<dbReference type="PANTHER" id="PTHR44825:SF1">
    <property type="entry name" value="DNAJ HOMOLOG SUBFAMILY C MEMBER 4"/>
    <property type="match status" value="1"/>
</dbReference>
<evidence type="ECO:0000313" key="3">
    <source>
        <dbReference type="EMBL" id="WRT63597.1"/>
    </source>
</evidence>
<dbReference type="SUPFAM" id="SSF46565">
    <property type="entry name" value="Chaperone J-domain"/>
    <property type="match status" value="1"/>
</dbReference>
<feature type="domain" description="J" evidence="2">
    <location>
        <begin position="46"/>
        <end position="108"/>
    </location>
</feature>
<dbReference type="Pfam" id="PF00226">
    <property type="entry name" value="DnaJ"/>
    <property type="match status" value="1"/>
</dbReference>
<evidence type="ECO:0000259" key="2">
    <source>
        <dbReference type="PROSITE" id="PS50076"/>
    </source>
</evidence>
<accession>A0ABZ1CTJ9</accession>
<sequence length="283" mass="31354">MMQFKLPRFVYGVNTFRLGEAGSSTLPIRAFSSTSRRSARTHGGLSHYDALRLSKNATKQQIKASFYELSKQYHPDAKSGDTAKFHEINDAYAVLGDDSKRRQYDLSLIPASQASHQHSPRSSSSHQSHSSFSARDPYLHRAAQGPHRAWTSANANAHRSGQAPHTENYTPFGRKTPPNFQYTYEYNFNYNPNARSANSPGRRKGKGEEEEVGSAGGGFWKFVVTVGLIMVVISLGGGLTANSQTTEEWVLEIVNGEYRKRLKDGDSSGFEGNDLQTDGLELD</sequence>
<dbReference type="RefSeq" id="XP_062788337.1">
    <property type="nucleotide sequence ID" value="XM_062932286.1"/>
</dbReference>
<dbReference type="CDD" id="cd06257">
    <property type="entry name" value="DnaJ"/>
    <property type="match status" value="1"/>
</dbReference>
<feature type="compositionally biased region" description="Polar residues" evidence="1">
    <location>
        <begin position="151"/>
        <end position="169"/>
    </location>
</feature>
<feature type="region of interest" description="Disordered" evidence="1">
    <location>
        <begin position="262"/>
        <end position="283"/>
    </location>
</feature>
<feature type="region of interest" description="Disordered" evidence="1">
    <location>
        <begin position="112"/>
        <end position="176"/>
    </location>
</feature>
<dbReference type="InterPro" id="IPR052763">
    <property type="entry name" value="DnaJ_C4"/>
</dbReference>
<dbReference type="Gene3D" id="1.10.287.110">
    <property type="entry name" value="DnaJ domain"/>
    <property type="match status" value="1"/>
</dbReference>
<dbReference type="InterPro" id="IPR018253">
    <property type="entry name" value="DnaJ_domain_CS"/>
</dbReference>
<organism evidence="3 4">
    <name type="scientific">Kwoniella shivajii</name>
    <dbReference type="NCBI Taxonomy" id="564305"/>
    <lineage>
        <taxon>Eukaryota</taxon>
        <taxon>Fungi</taxon>
        <taxon>Dikarya</taxon>
        <taxon>Basidiomycota</taxon>
        <taxon>Agaricomycotina</taxon>
        <taxon>Tremellomycetes</taxon>
        <taxon>Tremellales</taxon>
        <taxon>Cryptococcaceae</taxon>
        <taxon>Kwoniella</taxon>
    </lineage>
</organism>
<dbReference type="Proteomes" id="UP001329825">
    <property type="component" value="Chromosome 1"/>
</dbReference>
<dbReference type="PROSITE" id="PS00636">
    <property type="entry name" value="DNAJ_1"/>
    <property type="match status" value="1"/>
</dbReference>
<name>A0ABZ1CTJ9_9TREE</name>
<dbReference type="InterPro" id="IPR036869">
    <property type="entry name" value="J_dom_sf"/>
</dbReference>
<dbReference type="PANTHER" id="PTHR44825">
    <property type="match status" value="1"/>
</dbReference>
<dbReference type="PROSITE" id="PS50076">
    <property type="entry name" value="DNAJ_2"/>
    <property type="match status" value="1"/>
</dbReference>
<dbReference type="SMART" id="SM00271">
    <property type="entry name" value="DnaJ"/>
    <property type="match status" value="1"/>
</dbReference>
<dbReference type="EMBL" id="CP141881">
    <property type="protein sequence ID" value="WRT63597.1"/>
    <property type="molecule type" value="Genomic_DNA"/>
</dbReference>
<evidence type="ECO:0000256" key="1">
    <source>
        <dbReference type="SAM" id="MobiDB-lite"/>
    </source>
</evidence>
<gene>
    <name evidence="3" type="ORF">IL334_000520</name>
</gene>
<evidence type="ECO:0000313" key="4">
    <source>
        <dbReference type="Proteomes" id="UP001329825"/>
    </source>
</evidence>
<dbReference type="InterPro" id="IPR001623">
    <property type="entry name" value="DnaJ_domain"/>
</dbReference>
<keyword evidence="4" id="KW-1185">Reference proteome</keyword>
<reference evidence="3 4" key="1">
    <citation type="submission" date="2024-01" db="EMBL/GenBank/DDBJ databases">
        <title>Comparative genomics of Cryptococcus and Kwoniella reveals pathogenesis evolution and contrasting modes of karyotype evolution via chromosome fusion or intercentromeric recombination.</title>
        <authorList>
            <person name="Coelho M.A."/>
            <person name="David-Palma M."/>
            <person name="Shea T."/>
            <person name="Bowers K."/>
            <person name="McGinley-Smith S."/>
            <person name="Mohammad A.W."/>
            <person name="Gnirke A."/>
            <person name="Yurkov A.M."/>
            <person name="Nowrousian M."/>
            <person name="Sun S."/>
            <person name="Cuomo C.A."/>
            <person name="Heitman J."/>
        </authorList>
    </citation>
    <scope>NUCLEOTIDE SEQUENCE [LARGE SCALE GENOMIC DNA]</scope>
    <source>
        <strain evidence="3">CBS 11374</strain>
    </source>
</reference>
<feature type="compositionally biased region" description="Low complexity" evidence="1">
    <location>
        <begin position="112"/>
        <end position="134"/>
    </location>
</feature>
<proteinExistence type="predicted"/>
<dbReference type="PRINTS" id="PR00625">
    <property type="entry name" value="JDOMAIN"/>
</dbReference>
<protein>
    <recommendedName>
        <fullName evidence="2">J domain-containing protein</fullName>
    </recommendedName>
</protein>
<feature type="region of interest" description="Disordered" evidence="1">
    <location>
        <begin position="191"/>
        <end position="214"/>
    </location>
</feature>
<dbReference type="GeneID" id="87952651"/>